<dbReference type="STRING" id="6669.E9HGF2"/>
<dbReference type="FunCoup" id="E9HGF2">
    <property type="interactions" value="106"/>
</dbReference>
<dbReference type="PhylomeDB" id="E9HGF2"/>
<evidence type="ECO:0000259" key="6">
    <source>
        <dbReference type="PROSITE" id="PS50801"/>
    </source>
</evidence>
<evidence type="ECO:0000256" key="5">
    <source>
        <dbReference type="SAM" id="Phobius"/>
    </source>
</evidence>
<keyword evidence="4 5" id="KW-0472">Membrane</keyword>
<feature type="transmembrane region" description="Helical" evidence="5">
    <location>
        <begin position="428"/>
        <end position="446"/>
    </location>
</feature>
<dbReference type="AlphaFoldDB" id="E9HGF2"/>
<organism evidence="7 8">
    <name type="scientific">Daphnia pulex</name>
    <name type="common">Water flea</name>
    <dbReference type="NCBI Taxonomy" id="6669"/>
    <lineage>
        <taxon>Eukaryota</taxon>
        <taxon>Metazoa</taxon>
        <taxon>Ecdysozoa</taxon>
        <taxon>Arthropoda</taxon>
        <taxon>Crustacea</taxon>
        <taxon>Branchiopoda</taxon>
        <taxon>Diplostraca</taxon>
        <taxon>Cladocera</taxon>
        <taxon>Anomopoda</taxon>
        <taxon>Daphniidae</taxon>
        <taxon>Daphnia</taxon>
    </lineage>
</organism>
<feature type="transmembrane region" description="Helical" evidence="5">
    <location>
        <begin position="488"/>
        <end position="519"/>
    </location>
</feature>
<feature type="transmembrane region" description="Helical" evidence="5">
    <location>
        <begin position="453"/>
        <end position="473"/>
    </location>
</feature>
<evidence type="ECO:0000256" key="3">
    <source>
        <dbReference type="ARBA" id="ARBA00022989"/>
    </source>
</evidence>
<evidence type="ECO:0000256" key="2">
    <source>
        <dbReference type="ARBA" id="ARBA00022692"/>
    </source>
</evidence>
<feature type="transmembrane region" description="Helical" evidence="5">
    <location>
        <begin position="312"/>
        <end position="333"/>
    </location>
</feature>
<dbReference type="GO" id="GO:0019531">
    <property type="term" value="F:oxalate transmembrane transporter activity"/>
    <property type="evidence" value="ECO:0000318"/>
    <property type="project" value="GO_Central"/>
</dbReference>
<reference evidence="7 8" key="1">
    <citation type="journal article" date="2011" name="Science">
        <title>The ecoresponsive genome of Daphnia pulex.</title>
        <authorList>
            <person name="Colbourne J.K."/>
            <person name="Pfrender M.E."/>
            <person name="Gilbert D."/>
            <person name="Thomas W.K."/>
            <person name="Tucker A."/>
            <person name="Oakley T.H."/>
            <person name="Tokishita S."/>
            <person name="Aerts A."/>
            <person name="Arnold G.J."/>
            <person name="Basu M.K."/>
            <person name="Bauer D.J."/>
            <person name="Caceres C.E."/>
            <person name="Carmel L."/>
            <person name="Casola C."/>
            <person name="Choi J.H."/>
            <person name="Detter J.C."/>
            <person name="Dong Q."/>
            <person name="Dusheyko S."/>
            <person name="Eads B.D."/>
            <person name="Frohlich T."/>
            <person name="Geiler-Samerotte K.A."/>
            <person name="Gerlach D."/>
            <person name="Hatcher P."/>
            <person name="Jogdeo S."/>
            <person name="Krijgsveld J."/>
            <person name="Kriventseva E.V."/>
            <person name="Kultz D."/>
            <person name="Laforsch C."/>
            <person name="Lindquist E."/>
            <person name="Lopez J."/>
            <person name="Manak J.R."/>
            <person name="Muller J."/>
            <person name="Pangilinan J."/>
            <person name="Patwardhan R.P."/>
            <person name="Pitluck S."/>
            <person name="Pritham E.J."/>
            <person name="Rechtsteiner A."/>
            <person name="Rho M."/>
            <person name="Rogozin I.B."/>
            <person name="Sakarya O."/>
            <person name="Salamov A."/>
            <person name="Schaack S."/>
            <person name="Shapiro H."/>
            <person name="Shiga Y."/>
            <person name="Skalitzky C."/>
            <person name="Smith Z."/>
            <person name="Souvorov A."/>
            <person name="Sung W."/>
            <person name="Tang Z."/>
            <person name="Tsuchiya D."/>
            <person name="Tu H."/>
            <person name="Vos H."/>
            <person name="Wang M."/>
            <person name="Wolf Y.I."/>
            <person name="Yamagata H."/>
            <person name="Yamada T."/>
            <person name="Ye Y."/>
            <person name="Shaw J.R."/>
            <person name="Andrews J."/>
            <person name="Crease T.J."/>
            <person name="Tang H."/>
            <person name="Lucas S.M."/>
            <person name="Robertson H.M."/>
            <person name="Bork P."/>
            <person name="Koonin E.V."/>
            <person name="Zdobnov E.M."/>
            <person name="Grigoriev I.V."/>
            <person name="Lynch M."/>
            <person name="Boore J.L."/>
        </authorList>
    </citation>
    <scope>NUCLEOTIDE SEQUENCE [LARGE SCALE GENOMIC DNA]</scope>
</reference>
<gene>
    <name evidence="7" type="ORF">DAPPUDRAFT_301039</name>
</gene>
<dbReference type="GO" id="GO:0005886">
    <property type="term" value="C:plasma membrane"/>
    <property type="evidence" value="ECO:0000318"/>
    <property type="project" value="GO_Central"/>
</dbReference>
<dbReference type="eggNOG" id="KOG0236">
    <property type="taxonomic scope" value="Eukaryota"/>
</dbReference>
<dbReference type="GO" id="GO:0015106">
    <property type="term" value="F:bicarbonate transmembrane transporter activity"/>
    <property type="evidence" value="ECO:0000318"/>
    <property type="project" value="GO_Central"/>
</dbReference>
<proteinExistence type="predicted"/>
<dbReference type="GO" id="GO:1902476">
    <property type="term" value="P:chloride transmembrane transport"/>
    <property type="evidence" value="ECO:0000318"/>
    <property type="project" value="GO_Central"/>
</dbReference>
<name>E9HGF2_DAPPU</name>
<keyword evidence="8" id="KW-1185">Reference proteome</keyword>
<evidence type="ECO:0000313" key="7">
    <source>
        <dbReference type="EMBL" id="EFX69144.1"/>
    </source>
</evidence>
<feature type="transmembrane region" description="Helical" evidence="5">
    <location>
        <begin position="393"/>
        <end position="416"/>
    </location>
</feature>
<dbReference type="GO" id="GO:1902358">
    <property type="term" value="P:sulfate transmembrane transport"/>
    <property type="evidence" value="ECO:0000318"/>
    <property type="project" value="GO_Central"/>
</dbReference>
<dbReference type="InterPro" id="IPR036513">
    <property type="entry name" value="STAS_dom_sf"/>
</dbReference>
<dbReference type="KEGG" id="dpx:DAPPUDRAFT_301039"/>
<evidence type="ECO:0000313" key="8">
    <source>
        <dbReference type="Proteomes" id="UP000000305"/>
    </source>
</evidence>
<accession>E9HGF2</accession>
<dbReference type="InterPro" id="IPR001902">
    <property type="entry name" value="SLC26A/SulP_fam"/>
</dbReference>
<dbReference type="EMBL" id="GL732641">
    <property type="protein sequence ID" value="EFX69144.1"/>
    <property type="molecule type" value="Genomic_DNA"/>
</dbReference>
<dbReference type="InterPro" id="IPR002645">
    <property type="entry name" value="STAS_dom"/>
</dbReference>
<feature type="transmembrane region" description="Helical" evidence="5">
    <location>
        <begin position="353"/>
        <end position="372"/>
    </location>
</feature>
<dbReference type="InParanoid" id="E9HGF2"/>
<evidence type="ECO:0000256" key="1">
    <source>
        <dbReference type="ARBA" id="ARBA00004141"/>
    </source>
</evidence>
<dbReference type="Proteomes" id="UP000000305">
    <property type="component" value="Unassembled WGS sequence"/>
</dbReference>
<evidence type="ECO:0000256" key="4">
    <source>
        <dbReference type="ARBA" id="ARBA00023136"/>
    </source>
</evidence>
<dbReference type="Gene3D" id="3.30.750.24">
    <property type="entry name" value="STAS domain"/>
    <property type="match status" value="1"/>
</dbReference>
<dbReference type="PROSITE" id="PS50801">
    <property type="entry name" value="STAS"/>
    <property type="match status" value="1"/>
</dbReference>
<dbReference type="OrthoDB" id="7365796at2759"/>
<keyword evidence="3 5" id="KW-1133">Transmembrane helix</keyword>
<dbReference type="CDD" id="cd07042">
    <property type="entry name" value="STAS_SulP_like_sulfate_transporter"/>
    <property type="match status" value="1"/>
</dbReference>
<dbReference type="Pfam" id="PF01740">
    <property type="entry name" value="STAS"/>
    <property type="match status" value="1"/>
</dbReference>
<feature type="transmembrane region" description="Helical" evidence="5">
    <location>
        <begin position="116"/>
        <end position="139"/>
    </location>
</feature>
<dbReference type="GO" id="GO:0015108">
    <property type="term" value="F:chloride transmembrane transporter activity"/>
    <property type="evidence" value="ECO:0000318"/>
    <property type="project" value="GO_Central"/>
</dbReference>
<sequence>MINVGFIEKMESNVANEKKSLLLKVERQIFSNQEQFDDNFQKNDPPVDKNVDKGMLSQLKASCSNQCSAMASREFWCGLFPIIGWLSKYSLKDQLMGDVVSGCTVAIMHIPQGLGYALLGGVSPIIGLYMAFFPVLIYVCLGTSHHISIGTFAVTTLMTGKIVDQYGSHDDANFSSEHSFKMDNISGIHYTNLEVATAVCLMVGFWQILMGILRLGILGIILSDHLVSGFTTAAAIHVVVSQTKNLLGLKVPRFNGSFKLIRSTVAIFGALPTANLAEAVISCIAITIMAVHNDWLKPWYGKKIKFPIPTELIILVIGTASSYFGNLTSDYGIKTLNHIPTGFPTPRSPPYELFPSIIIDTIPVAIVAYAVSLSMAKIFARKRGYEISSNQELFAQGAANVFGAFFSCMPVSTSLSRSMLQESVGGETQLASVVSCCLLLTILLWIGPLFESLPLAVLASVIIVALKGMFIQFRDFKSALKTSPLDSIVWMATFLAVVIVDIDIGLLVGVVASITVLIYRGHRPYAATLGHLQGTEMHVDVELFSAAVEVPGIKIFRWAGAIHFANGETFRHVVDSHLGSHKIPTSVTHTATSVHDKESANVEVSPLKYGTLDPTATNIKYLILDCSALSYVDLSGTKILTTLHKDLTKSRGISLVLTNCSEPLMKQLERQDYFKSFPKSQVYPSIIDAVMTIESSNRCKNESSINSAIVPVD</sequence>
<dbReference type="NCBIfam" id="TIGR00815">
    <property type="entry name" value="sulP"/>
    <property type="match status" value="1"/>
</dbReference>
<keyword evidence="2 5" id="KW-0812">Transmembrane</keyword>
<comment type="subcellular location">
    <subcellularLocation>
        <location evidence="1">Membrane</location>
        <topology evidence="1">Multi-pass membrane protein</topology>
    </subcellularLocation>
</comment>
<dbReference type="PANTHER" id="PTHR11814">
    <property type="entry name" value="SULFATE TRANSPORTER"/>
    <property type="match status" value="1"/>
</dbReference>
<dbReference type="SUPFAM" id="SSF52091">
    <property type="entry name" value="SpoIIaa-like"/>
    <property type="match status" value="1"/>
</dbReference>
<dbReference type="HOGENOM" id="CLU_003182_9_2_1"/>
<dbReference type="OMA" id="YKDAQRV"/>
<dbReference type="Pfam" id="PF00916">
    <property type="entry name" value="Sulfate_transp"/>
    <property type="match status" value="1"/>
</dbReference>
<protein>
    <recommendedName>
        <fullName evidence="6">STAS domain-containing protein</fullName>
    </recommendedName>
</protein>
<feature type="domain" description="STAS" evidence="6">
    <location>
        <begin position="543"/>
        <end position="693"/>
    </location>
</feature>
<dbReference type="InterPro" id="IPR011547">
    <property type="entry name" value="SLC26A/SulP_dom"/>
</dbReference>
<dbReference type="GO" id="GO:0015116">
    <property type="term" value="F:sulfate transmembrane transporter activity"/>
    <property type="evidence" value="ECO:0000318"/>
    <property type="project" value="GO_Central"/>
</dbReference>
<feature type="transmembrane region" description="Helical" evidence="5">
    <location>
        <begin position="260"/>
        <end position="291"/>
    </location>
</feature>